<sequence length="310" mass="34936">MTRPDPARYRTNNWKSYNEALKRRGSLLIWLDKDMTWLAPKAGGNGRPPVFSDASVQFCLMVKVLFGLPLRQTTGMVASILSMAGLDWPVPDFSTLSRRQKRITVQISNRRASGPLNLLVDSTGIKFLGDGEWLARKHGTQRRRQYRKVHLAMDTATGDIRAVEFTSSDKGDSPVLPLLLDQIPADEQIGTVTGDGAFDTRRCHSAILERGGTAIIPIRKNGRRWRENCPAARARNEILKATQRLGRAVWKRWSGYHARSRIEAKMRCLKSFGERIASRDPDRQTAEVQIRVALMNRFNALGTAEIERVA</sequence>
<proteinExistence type="predicted"/>
<dbReference type="PANTHER" id="PTHR34631">
    <property type="match status" value="1"/>
</dbReference>
<dbReference type="EMBL" id="FTOT01000043">
    <property type="protein sequence ID" value="SIT26380.1"/>
    <property type="molecule type" value="Genomic_DNA"/>
</dbReference>
<dbReference type="PANTHER" id="PTHR34631:SF3">
    <property type="entry name" value="ISSOD12 TRANSPOSASE TNPA_ISSOD12"/>
    <property type="match status" value="1"/>
</dbReference>
<dbReference type="RefSeq" id="WP_076534768.1">
    <property type="nucleotide sequence ID" value="NZ_FTOT01000043.1"/>
</dbReference>
<feature type="domain" description="Transposase DDE" evidence="1">
    <location>
        <begin position="22"/>
        <end position="129"/>
    </location>
</feature>
<organism evidence="2 3">
    <name type="scientific">Gemmobacter megaterium</name>
    <dbReference type="NCBI Taxonomy" id="1086013"/>
    <lineage>
        <taxon>Bacteria</taxon>
        <taxon>Pseudomonadati</taxon>
        <taxon>Pseudomonadota</taxon>
        <taxon>Alphaproteobacteria</taxon>
        <taxon>Rhodobacterales</taxon>
        <taxon>Paracoccaceae</taxon>
        <taxon>Gemmobacter</taxon>
    </lineage>
</organism>
<reference evidence="2 3" key="1">
    <citation type="submission" date="2017-01" db="EMBL/GenBank/DDBJ databases">
        <authorList>
            <person name="Mah S.A."/>
            <person name="Swanson W.J."/>
            <person name="Moy G.W."/>
            <person name="Vacquier V.D."/>
        </authorList>
    </citation>
    <scope>NUCLEOTIDE SEQUENCE [LARGE SCALE GENOMIC DNA]</scope>
    <source>
        <strain evidence="2 3">DSM 26375</strain>
    </source>
</reference>
<dbReference type="Proteomes" id="UP000186141">
    <property type="component" value="Unassembled WGS sequence"/>
</dbReference>
<name>A0A1N7QTY4_9RHOB</name>
<protein>
    <submittedName>
        <fullName evidence="2">Transposase, IS4 family</fullName>
    </submittedName>
</protein>
<dbReference type="InterPro" id="IPR053172">
    <property type="entry name" value="Tn903_transposase"/>
</dbReference>
<dbReference type="InterPro" id="IPR053520">
    <property type="entry name" value="Transposase_Tn903"/>
</dbReference>
<evidence type="ECO:0000313" key="2">
    <source>
        <dbReference type="EMBL" id="SIT26380.1"/>
    </source>
</evidence>
<dbReference type="Pfam" id="PF13737">
    <property type="entry name" value="DDE_Tnp_1_5"/>
    <property type="match status" value="1"/>
</dbReference>
<keyword evidence="3" id="KW-1185">Reference proteome</keyword>
<dbReference type="NCBIfam" id="NF033579">
    <property type="entry name" value="transpos_IS5_2"/>
    <property type="match status" value="1"/>
</dbReference>
<dbReference type="AlphaFoldDB" id="A0A1N7QTY4"/>
<gene>
    <name evidence="2" type="ORF">SAMN05421774_1431</name>
</gene>
<evidence type="ECO:0000313" key="3">
    <source>
        <dbReference type="Proteomes" id="UP000186141"/>
    </source>
</evidence>
<accession>A0A1N7QTY4</accession>
<dbReference type="OrthoDB" id="8451553at2"/>
<dbReference type="InterPro" id="IPR025668">
    <property type="entry name" value="Tnp_DDE_dom"/>
</dbReference>
<evidence type="ECO:0000259" key="1">
    <source>
        <dbReference type="Pfam" id="PF13737"/>
    </source>
</evidence>